<feature type="region of interest" description="Disordered" evidence="1">
    <location>
        <begin position="273"/>
        <end position="302"/>
    </location>
</feature>
<organism evidence="3 4">
    <name type="scientific">Euplotes crassus</name>
    <dbReference type="NCBI Taxonomy" id="5936"/>
    <lineage>
        <taxon>Eukaryota</taxon>
        <taxon>Sar</taxon>
        <taxon>Alveolata</taxon>
        <taxon>Ciliophora</taxon>
        <taxon>Intramacronucleata</taxon>
        <taxon>Spirotrichea</taxon>
        <taxon>Hypotrichia</taxon>
        <taxon>Euplotida</taxon>
        <taxon>Euplotidae</taxon>
        <taxon>Moneuplotes</taxon>
    </lineage>
</organism>
<sequence length="781" mass="92447">MLNRSFNSIKSQKKSLLPFLAQRGIRNPLVKRQIFKIPSAIRKGSIPTLGFRTTEDTLTKAAEKKQGPSERLFIVDRLRMSESQQRNWLLLLMTFSLVPIFYGFLNSHKLLKKLEVKSISRKRRERLDEEHGIDREKYFDSFKKLDEAYRVSEKEEIAKMKQLGKDPNELFGKQKEVEQTEDVDKIIREELLKDDENTISFQKGTNFDRVEVTQNLEETPDPRIHGAKIIFDSRLDEFVNKGDNETLVRELNQANYPKITLKDKKEALFGKTTDEKDEFEEETSKVSFKKKDAEADTGEKETHEEHLRRIQQKLINFKRELAEKNIPIAFCDFILEKFRGHFDRKSKDEQEMDDFLNFLKGYIVKTYSSKVEEAQRQKILPKAEQEYTLEYLLEASKSEEAYQKARAELNPHYSSLADPASRVISEKIDEFSEKIQENVKNTKYQIYSMHNGLKRMQEQYQEYKHSDATGIRKGFNPDEQDELMDNLKVLQKFIQNNPLNRENTMYRFKALELKNKLKKNYNTKIYEDNYKKLHEADILHHEILKKEGEYIRTLEDEIQKHWILSELNNRFEIYQNKAPLSYDDAKKAIQELPHHSNIMKLPHSLVKNAETSFGNILEKGIPNKSEVEHSSQKLTLSLKILTEVIKYDRFEDLTLDDLNSRISLQNYKNYYYHFKKLFCKSVNVPADITAPTKKNFEEFSKLIEQYKKIESAEKEEFHDIDMLESLVKDKDYLQAYTILKNNSKFLQYLEGANEDLQTIEDYLVYRTLKEINYLQNLRKLE</sequence>
<keyword evidence="2" id="KW-0472">Membrane</keyword>
<gene>
    <name evidence="3" type="ORF">ECRASSUSDP1_LOCUS26021</name>
</gene>
<keyword evidence="4" id="KW-1185">Reference proteome</keyword>
<comment type="caution">
    <text evidence="3">The sequence shown here is derived from an EMBL/GenBank/DDBJ whole genome shotgun (WGS) entry which is preliminary data.</text>
</comment>
<proteinExistence type="predicted"/>
<feature type="transmembrane region" description="Helical" evidence="2">
    <location>
        <begin position="87"/>
        <end position="105"/>
    </location>
</feature>
<evidence type="ECO:0000313" key="4">
    <source>
        <dbReference type="Proteomes" id="UP001295684"/>
    </source>
</evidence>
<dbReference type="EMBL" id="CAMPGE010026827">
    <property type="protein sequence ID" value="CAI2384491.1"/>
    <property type="molecule type" value="Genomic_DNA"/>
</dbReference>
<evidence type="ECO:0000256" key="1">
    <source>
        <dbReference type="SAM" id="MobiDB-lite"/>
    </source>
</evidence>
<name>A0AAD1Y334_EUPCR</name>
<evidence type="ECO:0000313" key="3">
    <source>
        <dbReference type="EMBL" id="CAI2384491.1"/>
    </source>
</evidence>
<keyword evidence="2" id="KW-0812">Transmembrane</keyword>
<evidence type="ECO:0000256" key="2">
    <source>
        <dbReference type="SAM" id="Phobius"/>
    </source>
</evidence>
<reference evidence="3" key="1">
    <citation type="submission" date="2023-07" db="EMBL/GenBank/DDBJ databases">
        <authorList>
            <consortium name="AG Swart"/>
            <person name="Singh M."/>
            <person name="Singh A."/>
            <person name="Seah K."/>
            <person name="Emmerich C."/>
        </authorList>
    </citation>
    <scope>NUCLEOTIDE SEQUENCE</scope>
    <source>
        <strain evidence="3">DP1</strain>
    </source>
</reference>
<protein>
    <submittedName>
        <fullName evidence="3">Uncharacterized protein</fullName>
    </submittedName>
</protein>
<accession>A0AAD1Y334</accession>
<dbReference type="Proteomes" id="UP001295684">
    <property type="component" value="Unassembled WGS sequence"/>
</dbReference>
<dbReference type="AlphaFoldDB" id="A0AAD1Y334"/>
<feature type="compositionally biased region" description="Basic and acidic residues" evidence="1">
    <location>
        <begin position="289"/>
        <end position="302"/>
    </location>
</feature>
<keyword evidence="2" id="KW-1133">Transmembrane helix</keyword>